<evidence type="ECO:0000256" key="2">
    <source>
        <dbReference type="ARBA" id="ARBA00022771"/>
    </source>
</evidence>
<feature type="domain" description="RING-type" evidence="7">
    <location>
        <begin position="119"/>
        <end position="156"/>
    </location>
</feature>
<feature type="repeat" description="TPR" evidence="5">
    <location>
        <begin position="187"/>
        <end position="220"/>
    </location>
</feature>
<dbReference type="SUPFAM" id="SSF57850">
    <property type="entry name" value="RING/U-box"/>
    <property type="match status" value="1"/>
</dbReference>
<dbReference type="Gene3D" id="1.25.40.10">
    <property type="entry name" value="Tetratricopeptide repeat domain"/>
    <property type="match status" value="1"/>
</dbReference>
<dbReference type="PROSITE" id="PS50005">
    <property type="entry name" value="TPR"/>
    <property type="match status" value="1"/>
</dbReference>
<dbReference type="InterPro" id="IPR011990">
    <property type="entry name" value="TPR-like_helical_dom_sf"/>
</dbReference>
<proteinExistence type="predicted"/>
<dbReference type="GO" id="GO:0008270">
    <property type="term" value="F:zinc ion binding"/>
    <property type="evidence" value="ECO:0007669"/>
    <property type="project" value="UniProtKB-KW"/>
</dbReference>
<keyword evidence="2 4" id="KW-0863">Zinc-finger</keyword>
<evidence type="ECO:0000256" key="3">
    <source>
        <dbReference type="ARBA" id="ARBA00022833"/>
    </source>
</evidence>
<dbReference type="SUPFAM" id="SSF48452">
    <property type="entry name" value="TPR-like"/>
    <property type="match status" value="2"/>
</dbReference>
<dbReference type="InterPro" id="IPR019734">
    <property type="entry name" value="TPR_rpt"/>
</dbReference>
<dbReference type="InterPro" id="IPR013083">
    <property type="entry name" value="Znf_RING/FYVE/PHD"/>
</dbReference>
<dbReference type="GO" id="GO:0061630">
    <property type="term" value="F:ubiquitin protein ligase activity"/>
    <property type="evidence" value="ECO:0007669"/>
    <property type="project" value="TreeGrafter"/>
</dbReference>
<dbReference type="PROSITE" id="PS00518">
    <property type="entry name" value="ZF_RING_1"/>
    <property type="match status" value="1"/>
</dbReference>
<dbReference type="PANTHER" id="PTHR23327">
    <property type="entry name" value="RING FINGER PROTEIN 127"/>
    <property type="match status" value="1"/>
</dbReference>
<keyword evidence="9" id="KW-1185">Reference proteome</keyword>
<protein>
    <recommendedName>
        <fullName evidence="7">RING-type domain-containing protein</fullName>
    </recommendedName>
</protein>
<evidence type="ECO:0000256" key="1">
    <source>
        <dbReference type="ARBA" id="ARBA00022723"/>
    </source>
</evidence>
<evidence type="ECO:0000313" key="9">
    <source>
        <dbReference type="Proteomes" id="UP000824540"/>
    </source>
</evidence>
<sequence length="500" mass="55989">MSTECMESNVMLELAAEAFQAKNFELAADIYECQVRDFSDLVTQQDLLVKWAEALAFGGKLSEAFEIYQKASKINRLRPAQLELLIECLTNSIRRKDGFTGQKYQQGHGKGCESEAFICRMCVGILYEPVTLPCGHCFCKKCLDREKRPVCCRECKDISKLTDLPNYRVNVVLSNLLTKWYPSQMLAIKLRHGGNVLYAEKKLEAALDKYNEAIKIAPKDHLLFSNRSMLNSSLNKNEDALIDAEMACKLQPFWVKGHLRKAQALTALGKTEEALTEYLFCITLEPESKLAKLEAQKLLSDIFAPVPDHVQERLPDCTRMLSTRTRIKGSLMTTFGSNYSSGSPGLYKDISANSDSLTSHGKSTSALAPSPRRHSSSTGEKSACSASNYEQGDFNGVHFPTGVDRSCLTKRKRSWEEEGRPESSGWSCKRLKSEAKDGPTSCCAVVHELIDASDLECSLCMRYSLVLTRDICTLCFFCSENDKISHHFSTDLPTQIMLIF</sequence>
<accession>A0A8T2PMJ0</accession>
<dbReference type="GO" id="GO:0005737">
    <property type="term" value="C:cytoplasm"/>
    <property type="evidence" value="ECO:0007669"/>
    <property type="project" value="UniProtKB-ARBA"/>
</dbReference>
<keyword evidence="1" id="KW-0479">Metal-binding</keyword>
<gene>
    <name evidence="8" type="ORF">JZ751_022575</name>
</gene>
<reference evidence="8" key="1">
    <citation type="thesis" date="2021" institute="BYU ScholarsArchive" country="Provo, UT, USA">
        <title>Applications of and Algorithms for Genome Assembly and Genomic Analyses with an Emphasis on Marine Teleosts.</title>
        <authorList>
            <person name="Pickett B.D."/>
        </authorList>
    </citation>
    <scope>NUCLEOTIDE SEQUENCE</scope>
    <source>
        <strain evidence="8">HI-2016</strain>
    </source>
</reference>
<organism evidence="8 9">
    <name type="scientific">Albula glossodonta</name>
    <name type="common">roundjaw bonefish</name>
    <dbReference type="NCBI Taxonomy" id="121402"/>
    <lineage>
        <taxon>Eukaryota</taxon>
        <taxon>Metazoa</taxon>
        <taxon>Chordata</taxon>
        <taxon>Craniata</taxon>
        <taxon>Vertebrata</taxon>
        <taxon>Euteleostomi</taxon>
        <taxon>Actinopterygii</taxon>
        <taxon>Neopterygii</taxon>
        <taxon>Teleostei</taxon>
        <taxon>Albuliformes</taxon>
        <taxon>Albulidae</taxon>
        <taxon>Albula</taxon>
    </lineage>
</organism>
<dbReference type="Gene3D" id="3.30.40.10">
    <property type="entry name" value="Zinc/RING finger domain, C3HC4 (zinc finger)"/>
    <property type="match status" value="1"/>
</dbReference>
<evidence type="ECO:0000256" key="4">
    <source>
        <dbReference type="PROSITE-ProRule" id="PRU00175"/>
    </source>
</evidence>
<evidence type="ECO:0000256" key="6">
    <source>
        <dbReference type="SAM" id="MobiDB-lite"/>
    </source>
</evidence>
<dbReference type="PROSITE" id="PS50089">
    <property type="entry name" value="ZF_RING_2"/>
    <property type="match status" value="1"/>
</dbReference>
<name>A0A8T2PMJ0_9TELE</name>
<evidence type="ECO:0000259" key="7">
    <source>
        <dbReference type="PROSITE" id="PS50089"/>
    </source>
</evidence>
<evidence type="ECO:0000313" key="8">
    <source>
        <dbReference type="EMBL" id="KAG9351328.1"/>
    </source>
</evidence>
<dbReference type="InterPro" id="IPR001841">
    <property type="entry name" value="Znf_RING"/>
</dbReference>
<dbReference type="SMART" id="SM00028">
    <property type="entry name" value="TPR"/>
    <property type="match status" value="3"/>
</dbReference>
<dbReference type="OrthoDB" id="264917at2759"/>
<dbReference type="AlphaFoldDB" id="A0A8T2PMJ0"/>
<keyword evidence="3" id="KW-0862">Zinc</keyword>
<dbReference type="PANTHER" id="PTHR23327:SF41">
    <property type="entry name" value="LON PEPTIDASE N-TERMINAL DOMAIN AND RING FINGER PROTEIN 3"/>
    <property type="match status" value="1"/>
</dbReference>
<feature type="region of interest" description="Disordered" evidence="6">
    <location>
        <begin position="358"/>
        <end position="384"/>
    </location>
</feature>
<dbReference type="CDD" id="cd16513">
    <property type="entry name" value="RING-HC_LONFs_rpt1"/>
    <property type="match status" value="1"/>
</dbReference>
<dbReference type="Proteomes" id="UP000824540">
    <property type="component" value="Unassembled WGS sequence"/>
</dbReference>
<evidence type="ECO:0000256" key="5">
    <source>
        <dbReference type="PROSITE-ProRule" id="PRU00339"/>
    </source>
</evidence>
<comment type="caution">
    <text evidence="8">The sequence shown here is derived from an EMBL/GenBank/DDBJ whole genome shotgun (WGS) entry which is preliminary data.</text>
</comment>
<dbReference type="EMBL" id="JAFBMS010000006">
    <property type="protein sequence ID" value="KAG9351328.1"/>
    <property type="molecule type" value="Genomic_DNA"/>
</dbReference>
<keyword evidence="5" id="KW-0802">TPR repeat</keyword>
<dbReference type="InterPro" id="IPR017907">
    <property type="entry name" value="Znf_RING_CS"/>
</dbReference>
<feature type="compositionally biased region" description="Polar residues" evidence="6">
    <location>
        <begin position="358"/>
        <end position="367"/>
    </location>
</feature>